<evidence type="ECO:0000313" key="6">
    <source>
        <dbReference type="Proteomes" id="UP000812966"/>
    </source>
</evidence>
<feature type="domain" description="NmrA-like" evidence="4">
    <location>
        <begin position="11"/>
        <end position="298"/>
    </location>
</feature>
<evidence type="ECO:0000256" key="1">
    <source>
        <dbReference type="ARBA" id="ARBA00006328"/>
    </source>
</evidence>
<keyword evidence="2" id="KW-0521">NADP</keyword>
<dbReference type="Pfam" id="PF05368">
    <property type="entry name" value="NmrA"/>
    <property type="match status" value="1"/>
</dbReference>
<evidence type="ECO:0000256" key="2">
    <source>
        <dbReference type="ARBA" id="ARBA00022857"/>
    </source>
</evidence>
<reference evidence="5" key="1">
    <citation type="submission" date="2020-04" db="EMBL/GenBank/DDBJ databases">
        <title>Analysis of mating type loci in Filobasidium floriforme.</title>
        <authorList>
            <person name="Nowrousian M."/>
        </authorList>
    </citation>
    <scope>NUCLEOTIDE SEQUENCE</scope>
    <source>
        <strain evidence="5">CBS 6242</strain>
    </source>
</reference>
<gene>
    <name evidence="5" type="ORF">FFLO_00078</name>
</gene>
<sequence length="329" mass="36455">MTFTQSEPAPLVVIVGATGNQGGSVLRNLVESDNEYRIRALSRDTSKPSSQKIKETGAEIFEVDIRADNKEGIVKAFAGADIVFGVTNFWEHFDASKEVAEGKAMVDAAIEAGVGLFIFAGLPGPNKLSNGKFSKVLHFDSKATIDDYGRSRASETFNYRTVQAAYYYSVLSGAEQLKMFQQGDDGTFYITLPVSEEDANKIALPFTDTPRDLGLYVRAVIEHEDVRKDSRPVLAQSDAVTVDQLREAFAQATGQTFKLRALSVADYVKSWPAGTPPFILDAIVDQFRFHLETGYWGGQDHQWTEQYLARKPTSLVDWLKEADLSYYTS</sequence>
<dbReference type="EMBL" id="JABELV010000001">
    <property type="protein sequence ID" value="KAG7580107.1"/>
    <property type="molecule type" value="Genomic_DNA"/>
</dbReference>
<dbReference type="PANTHER" id="PTHR42748:SF30">
    <property type="entry name" value="NMRA-LIKE DOMAIN-CONTAINING PROTEIN"/>
    <property type="match status" value="1"/>
</dbReference>
<accession>A0A8K0NTW9</accession>
<dbReference type="Gene3D" id="3.90.25.10">
    <property type="entry name" value="UDP-galactose 4-epimerase, domain 1"/>
    <property type="match status" value="1"/>
</dbReference>
<evidence type="ECO:0000256" key="3">
    <source>
        <dbReference type="ARBA" id="ARBA00023002"/>
    </source>
</evidence>
<comment type="caution">
    <text evidence="5">The sequence shown here is derived from an EMBL/GenBank/DDBJ whole genome shotgun (WGS) entry which is preliminary data.</text>
</comment>
<keyword evidence="3" id="KW-0560">Oxidoreductase</keyword>
<dbReference type="AlphaFoldDB" id="A0A8K0NTW9"/>
<dbReference type="Gene3D" id="3.40.50.720">
    <property type="entry name" value="NAD(P)-binding Rossmann-like Domain"/>
    <property type="match status" value="1"/>
</dbReference>
<protein>
    <recommendedName>
        <fullName evidence="4">NmrA-like domain-containing protein</fullName>
    </recommendedName>
</protein>
<dbReference type="InterPro" id="IPR051164">
    <property type="entry name" value="NmrA-like_oxidored"/>
</dbReference>
<dbReference type="Proteomes" id="UP000812966">
    <property type="component" value="Unassembled WGS sequence"/>
</dbReference>
<keyword evidence="6" id="KW-1185">Reference proteome</keyword>
<dbReference type="InterPro" id="IPR008030">
    <property type="entry name" value="NmrA-like"/>
</dbReference>
<name>A0A8K0NTW9_9TREE</name>
<dbReference type="InterPro" id="IPR036291">
    <property type="entry name" value="NAD(P)-bd_dom_sf"/>
</dbReference>
<dbReference type="GO" id="GO:0005634">
    <property type="term" value="C:nucleus"/>
    <property type="evidence" value="ECO:0007669"/>
    <property type="project" value="TreeGrafter"/>
</dbReference>
<dbReference type="PANTHER" id="PTHR42748">
    <property type="entry name" value="NITROGEN METABOLITE REPRESSION PROTEIN NMRA FAMILY MEMBER"/>
    <property type="match status" value="1"/>
</dbReference>
<dbReference type="SUPFAM" id="SSF51735">
    <property type="entry name" value="NAD(P)-binding Rossmann-fold domains"/>
    <property type="match status" value="1"/>
</dbReference>
<evidence type="ECO:0000313" key="5">
    <source>
        <dbReference type="EMBL" id="KAG7580107.1"/>
    </source>
</evidence>
<comment type="similarity">
    <text evidence="1">Belongs to the NmrA-type oxidoreductase family.</text>
</comment>
<proteinExistence type="inferred from homology"/>
<dbReference type="GO" id="GO:0016491">
    <property type="term" value="F:oxidoreductase activity"/>
    <property type="evidence" value="ECO:0007669"/>
    <property type="project" value="UniProtKB-KW"/>
</dbReference>
<evidence type="ECO:0000259" key="4">
    <source>
        <dbReference type="Pfam" id="PF05368"/>
    </source>
</evidence>
<organism evidence="5 6">
    <name type="scientific">Filobasidium floriforme</name>
    <dbReference type="NCBI Taxonomy" id="5210"/>
    <lineage>
        <taxon>Eukaryota</taxon>
        <taxon>Fungi</taxon>
        <taxon>Dikarya</taxon>
        <taxon>Basidiomycota</taxon>
        <taxon>Agaricomycotina</taxon>
        <taxon>Tremellomycetes</taxon>
        <taxon>Filobasidiales</taxon>
        <taxon>Filobasidiaceae</taxon>
        <taxon>Filobasidium</taxon>
    </lineage>
</organism>